<feature type="compositionally biased region" description="Basic and acidic residues" evidence="1">
    <location>
        <begin position="213"/>
        <end position="229"/>
    </location>
</feature>
<keyword evidence="4" id="KW-1185">Reference proteome</keyword>
<sequence length="229" mass="25691">MNPFNNTLDWSFRGKYVRVHGTNRVYEGWVDRIHHKRSSVVLHDATDVTGEEARAIGSVYIRVVETIEVLSPSKVIELVPVEEIEASPDHDFDFEASDRDMRAAYRDRFTGGYPVVRPIDDPDRASYELLNGHKRIEACRRVGLDSHPVEIVEVTDEEARELFELAHREQTACEDTESSVRTDPGASDECDLANETGANDDSTGDPDTDDETNDGRDDGRTTLEHTDGG</sequence>
<evidence type="ECO:0000259" key="2">
    <source>
        <dbReference type="SMART" id="SM00470"/>
    </source>
</evidence>
<protein>
    <submittedName>
        <fullName evidence="3">ParB N-terminal domain-containing protein</fullName>
    </submittedName>
</protein>
<gene>
    <name evidence="3" type="ORF">ACFOUR_00770</name>
</gene>
<dbReference type="EMBL" id="JBHSAQ010000001">
    <property type="protein sequence ID" value="MFC3956905.1"/>
    <property type="molecule type" value="Genomic_DNA"/>
</dbReference>
<evidence type="ECO:0000313" key="4">
    <source>
        <dbReference type="Proteomes" id="UP001595846"/>
    </source>
</evidence>
<feature type="domain" description="ParB-like N-terminal" evidence="2">
    <location>
        <begin position="77"/>
        <end position="169"/>
    </location>
</feature>
<evidence type="ECO:0000313" key="3">
    <source>
        <dbReference type="EMBL" id="MFC3956905.1"/>
    </source>
</evidence>
<name>A0ABD5NJG8_9EURY</name>
<proteinExistence type="predicted"/>
<organism evidence="3 4">
    <name type="scientific">Halovivax cerinus</name>
    <dbReference type="NCBI Taxonomy" id="1487865"/>
    <lineage>
        <taxon>Archaea</taxon>
        <taxon>Methanobacteriati</taxon>
        <taxon>Methanobacteriota</taxon>
        <taxon>Stenosarchaea group</taxon>
        <taxon>Halobacteria</taxon>
        <taxon>Halobacteriales</taxon>
        <taxon>Natrialbaceae</taxon>
        <taxon>Halovivax</taxon>
    </lineage>
</organism>
<dbReference type="RefSeq" id="WP_256532157.1">
    <property type="nucleotide sequence ID" value="NZ_CP101824.1"/>
</dbReference>
<dbReference type="Gene3D" id="3.90.1530.10">
    <property type="entry name" value="Conserved hypothetical protein from pyrococcus furiosus pfu- 392566-001, ParB domain"/>
    <property type="match status" value="1"/>
</dbReference>
<accession>A0ABD5NJG8</accession>
<comment type="caution">
    <text evidence="3">The sequence shown here is derived from an EMBL/GenBank/DDBJ whole genome shotgun (WGS) entry which is preliminary data.</text>
</comment>
<reference evidence="3 4" key="1">
    <citation type="journal article" date="2019" name="Int. J. Syst. Evol. Microbiol.">
        <title>The Global Catalogue of Microorganisms (GCM) 10K type strain sequencing project: providing services to taxonomists for standard genome sequencing and annotation.</title>
        <authorList>
            <consortium name="The Broad Institute Genomics Platform"/>
            <consortium name="The Broad Institute Genome Sequencing Center for Infectious Disease"/>
            <person name="Wu L."/>
            <person name="Ma J."/>
        </authorList>
    </citation>
    <scope>NUCLEOTIDE SEQUENCE [LARGE SCALE GENOMIC DNA]</scope>
    <source>
        <strain evidence="3 4">IBRC-M 10256</strain>
    </source>
</reference>
<evidence type="ECO:0000256" key="1">
    <source>
        <dbReference type="SAM" id="MobiDB-lite"/>
    </source>
</evidence>
<dbReference type="SUPFAM" id="SSF110849">
    <property type="entry name" value="ParB/Sulfiredoxin"/>
    <property type="match status" value="1"/>
</dbReference>
<feature type="compositionally biased region" description="Acidic residues" evidence="1">
    <location>
        <begin position="202"/>
        <end position="212"/>
    </location>
</feature>
<dbReference type="InterPro" id="IPR003115">
    <property type="entry name" value="ParB_N"/>
</dbReference>
<dbReference type="InterPro" id="IPR036086">
    <property type="entry name" value="ParB/Sulfiredoxin_sf"/>
</dbReference>
<dbReference type="Proteomes" id="UP001595846">
    <property type="component" value="Unassembled WGS sequence"/>
</dbReference>
<feature type="region of interest" description="Disordered" evidence="1">
    <location>
        <begin position="170"/>
        <end position="229"/>
    </location>
</feature>
<dbReference type="SMART" id="SM00470">
    <property type="entry name" value="ParB"/>
    <property type="match status" value="1"/>
</dbReference>
<dbReference type="AlphaFoldDB" id="A0ABD5NJG8"/>
<dbReference type="GeneID" id="73904933"/>